<dbReference type="InterPro" id="IPR036005">
    <property type="entry name" value="Creatinase/aminopeptidase-like"/>
</dbReference>
<dbReference type="OrthoDB" id="9806388at2"/>
<gene>
    <name evidence="3" type="ordered locus">Emin_0731</name>
</gene>
<dbReference type="PANTHER" id="PTHR46112:SF2">
    <property type="entry name" value="XAA-PRO AMINOPEPTIDASE P-RELATED"/>
    <property type="match status" value="1"/>
</dbReference>
<dbReference type="SUPFAM" id="SSF53092">
    <property type="entry name" value="Creatinase/prolidase N-terminal domain"/>
    <property type="match status" value="1"/>
</dbReference>
<dbReference type="InterPro" id="IPR000994">
    <property type="entry name" value="Pept_M24"/>
</dbReference>
<keyword evidence="3" id="KW-0031">Aminopeptidase</keyword>
<dbReference type="KEGG" id="emi:Emin_0731"/>
<evidence type="ECO:0000259" key="1">
    <source>
        <dbReference type="Pfam" id="PF00557"/>
    </source>
</evidence>
<dbReference type="RefSeq" id="WP_012414901.1">
    <property type="nucleotide sequence ID" value="NC_010644.1"/>
</dbReference>
<feature type="domain" description="Peptidase M24" evidence="1">
    <location>
        <begin position="140"/>
        <end position="343"/>
    </location>
</feature>
<dbReference type="InterPro" id="IPR000587">
    <property type="entry name" value="Creatinase_N"/>
</dbReference>
<reference evidence="3 4" key="1">
    <citation type="journal article" date="2009" name="Appl. Environ. Microbiol.">
        <title>Genomic analysis of 'Elusimicrobium minutum,' the first cultivated representative of the phylum 'Elusimicrobia' (formerly termite group 1).</title>
        <authorList>
            <person name="Herlemann D.P.R."/>
            <person name="Geissinger O."/>
            <person name="Ikeda-Ohtsubo W."/>
            <person name="Kunin V."/>
            <person name="Sun H."/>
            <person name="Lapidus A."/>
            <person name="Hugenholtz P."/>
            <person name="Brune A."/>
        </authorList>
    </citation>
    <scope>NUCLEOTIDE SEQUENCE [LARGE SCALE GENOMIC DNA]</scope>
    <source>
        <strain evidence="3 4">Pei191</strain>
    </source>
</reference>
<dbReference type="InterPro" id="IPR050659">
    <property type="entry name" value="Peptidase_M24B"/>
</dbReference>
<dbReference type="STRING" id="445932.Emin_0731"/>
<proteinExistence type="predicted"/>
<organism evidence="3 4">
    <name type="scientific">Elusimicrobium minutum (strain Pei191)</name>
    <dbReference type="NCBI Taxonomy" id="445932"/>
    <lineage>
        <taxon>Bacteria</taxon>
        <taxon>Pseudomonadati</taxon>
        <taxon>Elusimicrobiota</taxon>
        <taxon>Elusimicrobia</taxon>
        <taxon>Elusimicrobiales</taxon>
        <taxon>Elusimicrobiaceae</taxon>
        <taxon>Elusimicrobium</taxon>
    </lineage>
</organism>
<keyword evidence="3" id="KW-0378">Hydrolase</keyword>
<dbReference type="Gene3D" id="3.40.350.10">
    <property type="entry name" value="Creatinase/prolidase N-terminal domain"/>
    <property type="match status" value="1"/>
</dbReference>
<keyword evidence="3" id="KW-0645">Protease</keyword>
<dbReference type="Gene3D" id="3.90.230.10">
    <property type="entry name" value="Creatinase/methionine aminopeptidase superfamily"/>
    <property type="match status" value="1"/>
</dbReference>
<dbReference type="PANTHER" id="PTHR46112">
    <property type="entry name" value="AMINOPEPTIDASE"/>
    <property type="match status" value="1"/>
</dbReference>
<dbReference type="GO" id="GO:0004177">
    <property type="term" value="F:aminopeptidase activity"/>
    <property type="evidence" value="ECO:0007669"/>
    <property type="project" value="UniProtKB-KW"/>
</dbReference>
<dbReference type="CDD" id="cd01092">
    <property type="entry name" value="APP-like"/>
    <property type="match status" value="1"/>
</dbReference>
<sequence>MVKTKFNPELIKKLQKAVVKNKLDAYFVTDYKDQLYLTGFKFYPQEAILLVTPKEVYCYTRDLYIIELGQKIPLLKASAPLDYALAAAEQAKKLKLKNVGFDAVKTYYNYGKTFEKFGYKPSAFTPGELREVKEKSELDTMRKANRIAYKTYEYIKKYIKTGMSEFEVAAEIERYMKSQGATALSFESTVCFGVNGTNTHHTPTKDKLKNEQAILLDFGCIYDNYCSDISRSWWHGKKPTAEYKKAWKAVDDARKAGIKAAKPGITGKELDLVPRNVIEKAGFGKYFIHRTGHGIGMQAHEDPNVEPQNNRKFVANNVITIEPGIYYTGHFGIRIEDTVVVTPKGGVILTKK</sequence>
<dbReference type="AlphaFoldDB" id="B2KCP0"/>
<dbReference type="SUPFAM" id="SSF55920">
    <property type="entry name" value="Creatinase/aminopeptidase"/>
    <property type="match status" value="1"/>
</dbReference>
<dbReference type="Pfam" id="PF01321">
    <property type="entry name" value="Creatinase_N"/>
    <property type="match status" value="1"/>
</dbReference>
<name>B2KCP0_ELUMP</name>
<dbReference type="EMBL" id="CP001055">
    <property type="protein sequence ID" value="ACC98286.1"/>
    <property type="molecule type" value="Genomic_DNA"/>
</dbReference>
<feature type="domain" description="Creatinase N-terminal" evidence="2">
    <location>
        <begin position="11"/>
        <end position="115"/>
    </location>
</feature>
<keyword evidence="4" id="KW-1185">Reference proteome</keyword>
<evidence type="ECO:0000259" key="2">
    <source>
        <dbReference type="Pfam" id="PF01321"/>
    </source>
</evidence>
<dbReference type="HOGENOM" id="CLU_017266_4_0_0"/>
<evidence type="ECO:0000313" key="4">
    <source>
        <dbReference type="Proteomes" id="UP000001029"/>
    </source>
</evidence>
<evidence type="ECO:0000313" key="3">
    <source>
        <dbReference type="EMBL" id="ACC98286.1"/>
    </source>
</evidence>
<protein>
    <submittedName>
        <fullName evidence="3">Xaa-Pro aminopeptidase</fullName>
    </submittedName>
</protein>
<dbReference type="InterPro" id="IPR029149">
    <property type="entry name" value="Creatin/AminoP/Spt16_N"/>
</dbReference>
<dbReference type="Proteomes" id="UP000001029">
    <property type="component" value="Chromosome"/>
</dbReference>
<accession>B2KCP0</accession>
<dbReference type="Pfam" id="PF00557">
    <property type="entry name" value="Peptidase_M24"/>
    <property type="match status" value="1"/>
</dbReference>